<evidence type="ECO:0000313" key="2">
    <source>
        <dbReference type="EMBL" id="QAY68498.1"/>
    </source>
</evidence>
<name>A0A4P6FD63_9BACL</name>
<dbReference type="Pfam" id="PF04002">
    <property type="entry name" value="RadC"/>
    <property type="match status" value="1"/>
</dbReference>
<evidence type="ECO:0000259" key="1">
    <source>
        <dbReference type="Pfam" id="PF04002"/>
    </source>
</evidence>
<feature type="domain" description="RadC-like JAB" evidence="1">
    <location>
        <begin position="1"/>
        <end position="36"/>
    </location>
</feature>
<dbReference type="Gene3D" id="3.40.140.10">
    <property type="entry name" value="Cytidine Deaminase, domain 2"/>
    <property type="match status" value="1"/>
</dbReference>
<reference evidence="2 3" key="1">
    <citation type="submission" date="2019-01" db="EMBL/GenBank/DDBJ databases">
        <title>Genome sequencing of strain FW100M-2.</title>
        <authorList>
            <person name="Heo J."/>
            <person name="Kim S.-J."/>
            <person name="Kim J.-S."/>
            <person name="Hong S.-B."/>
            <person name="Kwon S.-W."/>
        </authorList>
    </citation>
    <scope>NUCLEOTIDE SEQUENCE [LARGE SCALE GENOMIC DNA]</scope>
    <source>
        <strain evidence="2 3">FW100M-2</strain>
    </source>
</reference>
<gene>
    <name evidence="2" type="ORF">ET464_12885</name>
</gene>
<evidence type="ECO:0000313" key="3">
    <source>
        <dbReference type="Proteomes" id="UP000293568"/>
    </source>
</evidence>
<accession>A0A4P6FD63</accession>
<dbReference type="KEGG" id="pprt:ET464_12885"/>
<dbReference type="InterPro" id="IPR025657">
    <property type="entry name" value="RadC_JAB"/>
</dbReference>
<protein>
    <recommendedName>
        <fullName evidence="1">RadC-like JAB domain-containing protein</fullName>
    </recommendedName>
</protein>
<proteinExistence type="predicted"/>
<sequence length="63" mass="6697">MVCFHNHCSGDPAPSHEDITLTKRLTEAGTLLGVELAGSSPPAADIDRSAALLQHKRMTARIS</sequence>
<organism evidence="2 3">
    <name type="scientific">Paenibacillus protaetiae</name>
    <dbReference type="NCBI Taxonomy" id="2509456"/>
    <lineage>
        <taxon>Bacteria</taxon>
        <taxon>Bacillati</taxon>
        <taxon>Bacillota</taxon>
        <taxon>Bacilli</taxon>
        <taxon>Bacillales</taxon>
        <taxon>Paenibacillaceae</taxon>
        <taxon>Paenibacillus</taxon>
    </lineage>
</organism>
<dbReference type="Proteomes" id="UP000293568">
    <property type="component" value="Chromosome"/>
</dbReference>
<dbReference type="AlphaFoldDB" id="A0A4P6FD63"/>
<keyword evidence="3" id="KW-1185">Reference proteome</keyword>
<dbReference type="EMBL" id="CP035492">
    <property type="protein sequence ID" value="QAY68498.1"/>
    <property type="molecule type" value="Genomic_DNA"/>
</dbReference>
<dbReference type="OrthoDB" id="9804482at2"/>